<keyword evidence="9" id="KW-1185">Reference proteome</keyword>
<dbReference type="EMBL" id="JAJCJQ010000002">
    <property type="protein sequence ID" value="MCB6959832.1"/>
    <property type="molecule type" value="Genomic_DNA"/>
</dbReference>
<dbReference type="Proteomes" id="UP000049472">
    <property type="component" value="Unassembled WGS sequence"/>
</dbReference>
<dbReference type="Proteomes" id="UP000095384">
    <property type="component" value="Unassembled WGS sequence"/>
</dbReference>
<evidence type="ECO:0000313" key="5">
    <source>
        <dbReference type="EMBL" id="MCB6939059.1"/>
    </source>
</evidence>
<proteinExistence type="predicted"/>
<evidence type="ECO:0000313" key="4">
    <source>
        <dbReference type="EMBL" id="CUO77279.1"/>
    </source>
</evidence>
<evidence type="ECO:0000313" key="8">
    <source>
        <dbReference type="EMBL" id="MDB8016555.1"/>
    </source>
</evidence>
<reference evidence="9" key="2">
    <citation type="submission" date="2015-05" db="EMBL/GenBank/DDBJ databases">
        <authorList>
            <consortium name="Pathogen Informatics"/>
        </authorList>
    </citation>
    <scope>NUCLEOTIDE SEQUENCE [LARGE SCALE GENOMIC DNA]</scope>
    <source>
        <strain evidence="3 10">2789STDY5608860</strain>
        <strain evidence="4 11">2789STDY5834884</strain>
        <strain evidence="2 12">2789STDY5834968</strain>
        <strain evidence="9">T1-815</strain>
    </source>
</reference>
<dbReference type="EMBL" id="CVRQ01000022">
    <property type="protein sequence ID" value="CRL38977.1"/>
    <property type="molecule type" value="Genomic_DNA"/>
</dbReference>
<gene>
    <name evidence="3" type="ORF">ERS852417_01362</name>
    <name evidence="4" type="ORF">ERS852497_00757</name>
    <name evidence="2" type="ORF">ERS852580_03065</name>
    <name evidence="5" type="ORF">LIZ56_11670</name>
    <name evidence="6" type="ORF">LIZ82_02815</name>
    <name evidence="7" type="ORF">LK487_11115</name>
    <name evidence="8" type="ORF">PNE45_00720</name>
    <name evidence="1" type="ORF">T1815_19601</name>
</gene>
<dbReference type="EMBL" id="CYYW01000007">
    <property type="protein sequence ID" value="CUN98430.1"/>
    <property type="molecule type" value="Genomic_DNA"/>
</dbReference>
<dbReference type="Proteomes" id="UP000095673">
    <property type="component" value="Unassembled WGS sequence"/>
</dbReference>
<dbReference type="Proteomes" id="UP001197684">
    <property type="component" value="Unassembled WGS sequence"/>
</dbReference>
<dbReference type="Proteomes" id="UP001197847">
    <property type="component" value="Unassembled WGS sequence"/>
</dbReference>
<reference evidence="1" key="1">
    <citation type="submission" date="2015-05" db="EMBL/GenBank/DDBJ databases">
        <authorList>
            <person name="Wang D.B."/>
            <person name="Wang M."/>
        </authorList>
    </citation>
    <scope>NUCLEOTIDE SEQUENCE [LARGE SCALE GENOMIC DNA]</scope>
    <source>
        <strain evidence="1">T1-815</strain>
    </source>
</reference>
<dbReference type="EMBL" id="CZAJ01000005">
    <property type="protein sequence ID" value="CUO77279.1"/>
    <property type="molecule type" value="Genomic_DNA"/>
</dbReference>
<dbReference type="EMBL" id="JAQLYE010000001">
    <property type="protein sequence ID" value="MDB8016555.1"/>
    <property type="molecule type" value="Genomic_DNA"/>
</dbReference>
<evidence type="ECO:0000313" key="6">
    <source>
        <dbReference type="EMBL" id="MCB6959832.1"/>
    </source>
</evidence>
<evidence type="ECO:0000313" key="3">
    <source>
        <dbReference type="EMBL" id="CUN98430.1"/>
    </source>
</evidence>
<evidence type="ECO:0000313" key="1">
    <source>
        <dbReference type="EMBL" id="CRL38977.1"/>
    </source>
</evidence>
<reference evidence="5" key="4">
    <citation type="submission" date="2021-10" db="EMBL/GenBank/DDBJ databases">
        <title>Collection of gut derived symbiotic bacterial strains cultured from healthy donors.</title>
        <authorList>
            <person name="Lin H."/>
            <person name="Littmann E."/>
            <person name="Kohout C."/>
            <person name="Pamer E.G."/>
        </authorList>
    </citation>
    <scope>NUCLEOTIDE SEQUENCE</scope>
    <source>
        <strain evidence="6">DFI.7.28A</strain>
        <strain evidence="5">DFI.9.42</strain>
    </source>
</reference>
<sequence length="48" mass="5023">MKEVFRQYGGVLIAAAATSAFLVLMGNIVLAQGGMLAQLINIWGNSAI</sequence>
<dbReference type="Proteomes" id="UP001197741">
    <property type="component" value="Unassembled WGS sequence"/>
</dbReference>
<evidence type="ECO:0000313" key="11">
    <source>
        <dbReference type="Proteomes" id="UP000095602"/>
    </source>
</evidence>
<evidence type="ECO:0000313" key="12">
    <source>
        <dbReference type="Proteomes" id="UP000095673"/>
    </source>
</evidence>
<evidence type="ECO:0000313" key="2">
    <source>
        <dbReference type="EMBL" id="CUN26665.1"/>
    </source>
</evidence>
<dbReference type="RefSeq" id="WP_012743372.1">
    <property type="nucleotide sequence ID" value="NZ_AP031452.1"/>
</dbReference>
<name>A0A0M6WNQ2_9FIRM</name>
<organism evidence="1 9">
    <name type="scientific">Agathobacter rectalis</name>
    <dbReference type="NCBI Taxonomy" id="39491"/>
    <lineage>
        <taxon>Bacteria</taxon>
        <taxon>Bacillati</taxon>
        <taxon>Bacillota</taxon>
        <taxon>Clostridia</taxon>
        <taxon>Lachnospirales</taxon>
        <taxon>Lachnospiraceae</taxon>
        <taxon>Agathobacter</taxon>
    </lineage>
</organism>
<evidence type="ECO:0000313" key="9">
    <source>
        <dbReference type="Proteomes" id="UP000049472"/>
    </source>
</evidence>
<reference evidence="7" key="3">
    <citation type="submission" date="2021-10" db="EMBL/GenBank/DDBJ databases">
        <title>Collection of gut derived symbiotic bacterial strains cultured from healthy donors.</title>
        <authorList>
            <person name="Lin H."/>
            <person name="Littmann E."/>
            <person name="Claire K."/>
            <person name="Pamer E."/>
        </authorList>
    </citation>
    <scope>NUCLEOTIDE SEQUENCE</scope>
    <source>
        <strain evidence="7">MSK.22.92</strain>
    </source>
</reference>
<accession>A0A0M6WNQ2</accession>
<dbReference type="EMBL" id="CYXM01000019">
    <property type="protein sequence ID" value="CUN26665.1"/>
    <property type="molecule type" value="Genomic_DNA"/>
</dbReference>
<dbReference type="Proteomes" id="UP001212823">
    <property type="component" value="Unassembled WGS sequence"/>
</dbReference>
<dbReference type="Proteomes" id="UP000095602">
    <property type="component" value="Unassembled WGS sequence"/>
</dbReference>
<reference evidence="8" key="5">
    <citation type="submission" date="2023-01" db="EMBL/GenBank/DDBJ databases">
        <title>Human gut microbiome strain richness.</title>
        <authorList>
            <person name="Chen-Liaw A."/>
        </authorList>
    </citation>
    <scope>NUCLEOTIDE SEQUENCE</scope>
    <source>
        <strain evidence="8">1001283st1_D2_1001283B150209_150212</strain>
    </source>
</reference>
<dbReference type="EMBL" id="JAJCJK010000018">
    <property type="protein sequence ID" value="MCB6939059.1"/>
    <property type="molecule type" value="Genomic_DNA"/>
</dbReference>
<evidence type="ECO:0000313" key="7">
    <source>
        <dbReference type="EMBL" id="MCC2747569.1"/>
    </source>
</evidence>
<dbReference type="AlphaFoldDB" id="A0A0M6WNQ2"/>
<dbReference type="GeneID" id="86989292"/>
<dbReference type="EMBL" id="JAJFBX010000015">
    <property type="protein sequence ID" value="MCC2747569.1"/>
    <property type="molecule type" value="Genomic_DNA"/>
</dbReference>
<evidence type="ECO:0000313" key="10">
    <source>
        <dbReference type="Proteomes" id="UP000095384"/>
    </source>
</evidence>
<protein>
    <submittedName>
        <fullName evidence="1">Uncharacterized protein</fullName>
    </submittedName>
</protein>